<dbReference type="EMBL" id="JACRSR010000004">
    <property type="protein sequence ID" value="MBC8532053.1"/>
    <property type="molecule type" value="Genomic_DNA"/>
</dbReference>
<dbReference type="AlphaFoldDB" id="A0A926HQB7"/>
<sequence length="193" mass="20530">MKKWICAALVALLLMGLMGCGGSAVKEVAASNLAEGLNPALKAYVGDWWGAVDIHTERAGSLELGYEIYKSGELVKSESGLGMYLEKGFDGTAAVFLWKEQNGYQAQAILANEGTIAQQILELPAPSAMGMAYGSYSETDGETDLSRGVPFFHMVTVGESNKGLSAYGGDMKRTASQPDADWAVVFTVSIKDE</sequence>
<name>A0A926HQB7_9FIRM</name>
<comment type="caution">
    <text evidence="2">The sequence shown here is derived from an EMBL/GenBank/DDBJ whole genome shotgun (WGS) entry which is preliminary data.</text>
</comment>
<proteinExistence type="predicted"/>
<keyword evidence="1" id="KW-0732">Signal</keyword>
<organism evidence="2 3">
    <name type="scientific">Gehongia tenuis</name>
    <dbReference type="NCBI Taxonomy" id="2763655"/>
    <lineage>
        <taxon>Bacteria</taxon>
        <taxon>Bacillati</taxon>
        <taxon>Bacillota</taxon>
        <taxon>Clostridia</taxon>
        <taxon>Christensenellales</taxon>
        <taxon>Christensenellaceae</taxon>
        <taxon>Gehongia</taxon>
    </lineage>
</organism>
<evidence type="ECO:0000256" key="1">
    <source>
        <dbReference type="SAM" id="SignalP"/>
    </source>
</evidence>
<keyword evidence="3" id="KW-1185">Reference proteome</keyword>
<evidence type="ECO:0000313" key="2">
    <source>
        <dbReference type="EMBL" id="MBC8532053.1"/>
    </source>
</evidence>
<accession>A0A926HQB7</accession>
<evidence type="ECO:0008006" key="4">
    <source>
        <dbReference type="Google" id="ProtNLM"/>
    </source>
</evidence>
<protein>
    <recommendedName>
        <fullName evidence="4">DUF1579 domain-containing protein</fullName>
    </recommendedName>
</protein>
<feature type="chain" id="PRO_5038471020" description="DUF1579 domain-containing protein" evidence="1">
    <location>
        <begin position="24"/>
        <end position="193"/>
    </location>
</feature>
<evidence type="ECO:0000313" key="3">
    <source>
        <dbReference type="Proteomes" id="UP000623172"/>
    </source>
</evidence>
<gene>
    <name evidence="2" type="ORF">H8696_09360</name>
</gene>
<dbReference type="PROSITE" id="PS51257">
    <property type="entry name" value="PROKAR_LIPOPROTEIN"/>
    <property type="match status" value="1"/>
</dbReference>
<feature type="signal peptide" evidence="1">
    <location>
        <begin position="1"/>
        <end position="23"/>
    </location>
</feature>
<reference evidence="2" key="1">
    <citation type="submission" date="2020-08" db="EMBL/GenBank/DDBJ databases">
        <title>Genome public.</title>
        <authorList>
            <person name="Liu C."/>
            <person name="Sun Q."/>
        </authorList>
    </citation>
    <scope>NUCLEOTIDE SEQUENCE</scope>
    <source>
        <strain evidence="2">NSJ-53</strain>
    </source>
</reference>
<dbReference type="RefSeq" id="WP_249317069.1">
    <property type="nucleotide sequence ID" value="NZ_JACRSR010000004.1"/>
</dbReference>
<dbReference type="Proteomes" id="UP000623172">
    <property type="component" value="Unassembled WGS sequence"/>
</dbReference>